<comment type="caution">
    <text evidence="3">The sequence shown here is derived from an EMBL/GenBank/DDBJ whole genome shotgun (WGS) entry which is preliminary data.</text>
</comment>
<evidence type="ECO:0000313" key="3">
    <source>
        <dbReference type="EMBL" id="RWA05086.1"/>
    </source>
</evidence>
<dbReference type="Proteomes" id="UP000286045">
    <property type="component" value="Unassembled WGS sequence"/>
</dbReference>
<feature type="compositionally biased region" description="Basic and acidic residues" evidence="1">
    <location>
        <begin position="182"/>
        <end position="196"/>
    </location>
</feature>
<accession>A0A439CSG5</accession>
<feature type="region of interest" description="Disordered" evidence="1">
    <location>
        <begin position="155"/>
        <end position="376"/>
    </location>
</feature>
<dbReference type="AlphaFoldDB" id="A0A439CSG5"/>
<gene>
    <name evidence="3" type="ORF">EKO27_g10015</name>
</gene>
<feature type="compositionally biased region" description="Gly residues" evidence="1">
    <location>
        <begin position="304"/>
        <end position="313"/>
    </location>
</feature>
<feature type="compositionally biased region" description="Acidic residues" evidence="1">
    <location>
        <begin position="212"/>
        <end position="222"/>
    </location>
</feature>
<feature type="compositionally biased region" description="Basic and acidic residues" evidence="1">
    <location>
        <begin position="243"/>
        <end position="258"/>
    </location>
</feature>
<keyword evidence="4" id="KW-1185">Reference proteome</keyword>
<feature type="compositionally biased region" description="Acidic residues" evidence="1">
    <location>
        <begin position="325"/>
        <end position="337"/>
    </location>
</feature>
<dbReference type="STRING" id="363999.A0A439CSG5"/>
<feature type="compositionally biased region" description="Polar residues" evidence="1">
    <location>
        <begin position="64"/>
        <end position="88"/>
    </location>
</feature>
<name>A0A439CSG5_9PEZI</name>
<feature type="domain" description="Transcription elongation factor Eaf N-terminal" evidence="2">
    <location>
        <begin position="17"/>
        <end position="141"/>
    </location>
</feature>
<dbReference type="EMBL" id="RYZI01000480">
    <property type="protein sequence ID" value="RWA05086.1"/>
    <property type="molecule type" value="Genomic_DNA"/>
</dbReference>
<reference evidence="3 4" key="1">
    <citation type="submission" date="2018-12" db="EMBL/GenBank/DDBJ databases">
        <title>Draft genome sequence of Xylaria grammica IHI A82.</title>
        <authorList>
            <person name="Buettner E."/>
            <person name="Kellner H."/>
        </authorList>
    </citation>
    <scope>NUCLEOTIDE SEQUENCE [LARGE SCALE GENOMIC DNA]</scope>
    <source>
        <strain evidence="3 4">IHI A82</strain>
    </source>
</reference>
<protein>
    <recommendedName>
        <fullName evidence="2">Transcription elongation factor Eaf N-terminal domain-containing protein</fullName>
    </recommendedName>
</protein>
<dbReference type="InterPro" id="IPR019194">
    <property type="entry name" value="Tscrpt_elong_fac_Eaf_N"/>
</dbReference>
<feature type="compositionally biased region" description="Low complexity" evidence="1">
    <location>
        <begin position="38"/>
        <end position="50"/>
    </location>
</feature>
<organism evidence="3 4">
    <name type="scientific">Xylaria grammica</name>
    <dbReference type="NCBI Taxonomy" id="363999"/>
    <lineage>
        <taxon>Eukaryota</taxon>
        <taxon>Fungi</taxon>
        <taxon>Dikarya</taxon>
        <taxon>Ascomycota</taxon>
        <taxon>Pezizomycotina</taxon>
        <taxon>Sordariomycetes</taxon>
        <taxon>Xylariomycetidae</taxon>
        <taxon>Xylariales</taxon>
        <taxon>Xylariaceae</taxon>
        <taxon>Xylaria</taxon>
    </lineage>
</organism>
<proteinExistence type="predicted"/>
<sequence length="376" mass="41373">MASLATGIVDPTKVGKYRVVLSDALLGKDPKEVYTGVRSASQRQGRASASLLSTNKKTLDNHKPTLSSSAAPHQARIQPTGSSNSSASYHLSFQDEAGRYAYQGSRGQEDNQYVLIFDPEKEVFVLHRVDSMFNMNLVRTPNNNDAEDLRQAYPQLEAHRPQRTKPTSKSASTKPTKPKKPAPKEPKPSNAKKTEPPTRAPAKSNKVHHDSEDESSDDDLLTIEDPGGAAPTSNRDFSPGFIDKPRRFSEFIEQHHREEEEEDEDGEFDEVEVLNDADGEEEEDDEDDNFKLPSPIHRQMMGGNINGNGGYGSIGSATRSAPAEQESDEDEEEEMEDVGQGGAPTAQDDTVEDLEALLMAELQERGSEDSDVSEEE</sequence>
<evidence type="ECO:0000256" key="1">
    <source>
        <dbReference type="SAM" id="MobiDB-lite"/>
    </source>
</evidence>
<feature type="region of interest" description="Disordered" evidence="1">
    <location>
        <begin position="37"/>
        <end position="88"/>
    </location>
</feature>
<feature type="compositionally biased region" description="Acidic residues" evidence="1">
    <location>
        <begin position="259"/>
        <end position="288"/>
    </location>
</feature>
<feature type="compositionally biased region" description="Low complexity" evidence="1">
    <location>
        <begin position="164"/>
        <end position="175"/>
    </location>
</feature>
<dbReference type="Pfam" id="PF09816">
    <property type="entry name" value="EAF"/>
    <property type="match status" value="1"/>
</dbReference>
<evidence type="ECO:0000313" key="4">
    <source>
        <dbReference type="Proteomes" id="UP000286045"/>
    </source>
</evidence>
<evidence type="ECO:0000259" key="2">
    <source>
        <dbReference type="Pfam" id="PF09816"/>
    </source>
</evidence>